<organism evidence="1 2">
    <name type="scientific">Ligilactobacillus faecis</name>
    <dbReference type="NCBI Taxonomy" id="762833"/>
    <lineage>
        <taxon>Bacteria</taxon>
        <taxon>Bacillati</taxon>
        <taxon>Bacillota</taxon>
        <taxon>Bacilli</taxon>
        <taxon>Lactobacillales</taxon>
        <taxon>Lactobacillaceae</taxon>
        <taxon>Ligilactobacillus</taxon>
    </lineage>
</organism>
<name>A0ABV4DM57_9LACO</name>
<dbReference type="RefSeq" id="WP_369940429.1">
    <property type="nucleotide sequence ID" value="NZ_JBCLUF010000003.1"/>
</dbReference>
<keyword evidence="2" id="KW-1185">Reference proteome</keyword>
<sequence length="230" mass="26370">MKLGSGDLLVVNDSKIRFRTKVDIIRPTVHGKLLDFTYTNLVNSLGMINSEYTIAVKASNAAKLNVMLVMSYVPEGSRGEYFKAFTNESRAPNDKNVYILFEKYVHIDAINNHFDLDTVDYASLNDRDLLLLLAERSIEQKKQTELLVEETKGIRRSIEKIVIRVLFAMKRVLAMFWADKQESGRATKENPTNPENSDIALRYNKRIDVLGIDELKVQRTKINTQRVSKK</sequence>
<protein>
    <submittedName>
        <fullName evidence="1">Uncharacterized protein</fullName>
    </submittedName>
</protein>
<gene>
    <name evidence="1" type="ORF">AALT52_01455</name>
</gene>
<proteinExistence type="predicted"/>
<accession>A0ABV4DM57</accession>
<evidence type="ECO:0000313" key="1">
    <source>
        <dbReference type="EMBL" id="MEY8661565.1"/>
    </source>
</evidence>
<dbReference type="EMBL" id="JBCLUF010000003">
    <property type="protein sequence ID" value="MEY8661565.1"/>
    <property type="molecule type" value="Genomic_DNA"/>
</dbReference>
<evidence type="ECO:0000313" key="2">
    <source>
        <dbReference type="Proteomes" id="UP001565236"/>
    </source>
</evidence>
<reference evidence="1 2" key="1">
    <citation type="submission" date="2024-03" db="EMBL/GenBank/DDBJ databases">
        <title>Mouse gut bacterial collection (mGBC) of GemPharmatech.</title>
        <authorList>
            <person name="He Y."/>
            <person name="Dong L."/>
            <person name="Wu D."/>
            <person name="Gao X."/>
            <person name="Lin Z."/>
        </authorList>
    </citation>
    <scope>NUCLEOTIDE SEQUENCE [LARGE SCALE GENOMIC DNA]</scope>
    <source>
        <strain evidence="1 2">15-30</strain>
    </source>
</reference>
<dbReference type="Proteomes" id="UP001565236">
    <property type="component" value="Unassembled WGS sequence"/>
</dbReference>
<comment type="caution">
    <text evidence="1">The sequence shown here is derived from an EMBL/GenBank/DDBJ whole genome shotgun (WGS) entry which is preliminary data.</text>
</comment>